<feature type="transmembrane region" description="Helical" evidence="8">
    <location>
        <begin position="450"/>
        <end position="470"/>
    </location>
</feature>
<evidence type="ECO:0000313" key="11">
    <source>
        <dbReference type="Proteomes" id="UP000729357"/>
    </source>
</evidence>
<evidence type="ECO:0000256" key="2">
    <source>
        <dbReference type="ARBA" id="ARBA00007865"/>
    </source>
</evidence>
<dbReference type="GO" id="GO:0015798">
    <property type="term" value="P:myo-inositol transport"/>
    <property type="evidence" value="ECO:0007669"/>
    <property type="project" value="UniProtKB-ARBA"/>
</dbReference>
<sequence length="860" mass="95592">MSFDAKDIAVEYHETARTNPLGAMSDMSLEADITAFAATYGLEEHKEILVKGAFVARSKSTFETITSLSEAEKQSLRDEQLHKWRQPTALYRMIIFCSVGAAVNGMDLVSINGANLFMPKQFGIAGGGKDAWLLGVVNSAPYFCCAVFSVWLNAPLNKWFGRRGVLFITGVFCFAACFASAFCNNWWELVIARVVLGLGIGPKSATLSVYAAESAPARIRGALTMSWQIWVAFGIMLGTALSLAFYHVPDTNGIVGLNWRLMLAVPAIPALIVVAVAYTNPESPRWLMQKGRYRDAFSALRRLRNSDIQAARDLYYTHMLLQQEEEVLTGDLAHSRSILQLFKARRNRNATIGSFIVMFAQQFCGVNIVSYYSTTIFTEAGATVTHALLASWGFGMLNFLFALPAVRTIDVYGRRSLLLWTFPFMALFLCVTAGAFYINDQTTKLGVVAAGIYLYVIAYSPGEGPVPFVYSAEAFPLAVRDLGMSWAVFICWFFNSIVGLSFPSLLHSFGPAGTFFWYAAWNAALYVAIYFFLPETKAFTLEELDQVFEVPMQEHAKHLGRLNLQTPERVRAAAAHVRSGKVIPLNIPFDAPSPPCFGRQTFQHRIVRLDGHAFDEIYELNPQTGSQWDGFRHFGHVASGYFYNKTTAADIQGPQATSRCGVHAWAEHGIVGRGLLLDFARYAELNNIMPSMYENYSISFETLVEVGKMQGLDLRRKEDGGDIGVGDILLVRTGFMKHCRSISEEERAIHHLAEPKFGPEDGQRYIGVGQSEEMLDFLHNSYFSAVAADNPAFEAWPSHESYYLHEYLLALWGVPIGELWDLERLAEACATEKRWTFMLTSAPNNVIVGIGSTSNAIAIL</sequence>
<organism evidence="10 11">
    <name type="scientific">Aureobasidium melanogenum</name>
    <name type="common">Aureobasidium pullulans var. melanogenum</name>
    <dbReference type="NCBI Taxonomy" id="46634"/>
    <lineage>
        <taxon>Eukaryota</taxon>
        <taxon>Fungi</taxon>
        <taxon>Dikarya</taxon>
        <taxon>Ascomycota</taxon>
        <taxon>Pezizomycotina</taxon>
        <taxon>Dothideomycetes</taxon>
        <taxon>Dothideomycetidae</taxon>
        <taxon>Dothideales</taxon>
        <taxon>Saccotheciaceae</taxon>
        <taxon>Aureobasidium</taxon>
    </lineage>
</organism>
<dbReference type="InterPro" id="IPR037175">
    <property type="entry name" value="KFase_sf"/>
</dbReference>
<evidence type="ECO:0000259" key="9">
    <source>
        <dbReference type="PROSITE" id="PS50850"/>
    </source>
</evidence>
<feature type="transmembrane region" description="Helical" evidence="8">
    <location>
        <begin position="259"/>
        <end position="278"/>
    </location>
</feature>
<evidence type="ECO:0000256" key="6">
    <source>
        <dbReference type="ARBA" id="ARBA00022989"/>
    </source>
</evidence>
<protein>
    <submittedName>
        <fullName evidence="10">MFS transporter</fullName>
    </submittedName>
</protein>
<dbReference type="FunFam" id="1.20.1250.20:FF:000474">
    <property type="entry name" value="Sugar transporter, putative"/>
    <property type="match status" value="1"/>
</dbReference>
<dbReference type="GO" id="GO:0022857">
    <property type="term" value="F:transmembrane transporter activity"/>
    <property type="evidence" value="ECO:0007669"/>
    <property type="project" value="InterPro"/>
</dbReference>
<dbReference type="Pfam" id="PF00083">
    <property type="entry name" value="Sugar_tr"/>
    <property type="match status" value="1"/>
</dbReference>
<dbReference type="GO" id="GO:0015791">
    <property type="term" value="P:polyol transmembrane transport"/>
    <property type="evidence" value="ECO:0007669"/>
    <property type="project" value="UniProtKB-ARBA"/>
</dbReference>
<name>A0A9P8K1J8_AURME</name>
<feature type="transmembrane region" description="Helical" evidence="8">
    <location>
        <begin position="131"/>
        <end position="152"/>
    </location>
</feature>
<evidence type="ECO:0000256" key="3">
    <source>
        <dbReference type="ARBA" id="ARBA00010992"/>
    </source>
</evidence>
<dbReference type="Pfam" id="PF04199">
    <property type="entry name" value="Cyclase"/>
    <property type="match status" value="1"/>
</dbReference>
<keyword evidence="6 8" id="KW-1133">Transmembrane helix</keyword>
<feature type="domain" description="Major facilitator superfamily (MFS) profile" evidence="9">
    <location>
        <begin position="93"/>
        <end position="537"/>
    </location>
</feature>
<gene>
    <name evidence="10" type="ORF">KCU98_g1474</name>
</gene>
<dbReference type="AlphaFoldDB" id="A0A9P8K1J8"/>
<dbReference type="GO" id="GO:0019441">
    <property type="term" value="P:L-tryptophan catabolic process to kynurenine"/>
    <property type="evidence" value="ECO:0007669"/>
    <property type="project" value="InterPro"/>
</dbReference>
<dbReference type="SUPFAM" id="SSF103473">
    <property type="entry name" value="MFS general substrate transporter"/>
    <property type="match status" value="1"/>
</dbReference>
<dbReference type="Proteomes" id="UP000729357">
    <property type="component" value="Unassembled WGS sequence"/>
</dbReference>
<dbReference type="InterPro" id="IPR007325">
    <property type="entry name" value="KFase/CYL"/>
</dbReference>
<dbReference type="InterPro" id="IPR036259">
    <property type="entry name" value="MFS_trans_sf"/>
</dbReference>
<accession>A0A9P8K1J8</accession>
<comment type="caution">
    <text evidence="10">The sequence shown here is derived from an EMBL/GenBank/DDBJ whole genome shotgun (WGS) entry which is preliminary data.</text>
</comment>
<keyword evidence="4" id="KW-0813">Transport</keyword>
<feature type="transmembrane region" description="Helical" evidence="8">
    <location>
        <begin position="350"/>
        <end position="372"/>
    </location>
</feature>
<keyword evidence="5 8" id="KW-0812">Transmembrane</keyword>
<dbReference type="InterPro" id="IPR005828">
    <property type="entry name" value="MFS_sugar_transport-like"/>
</dbReference>
<feature type="transmembrane region" description="Helical" evidence="8">
    <location>
        <begin position="89"/>
        <end position="111"/>
    </location>
</feature>
<proteinExistence type="inferred from homology"/>
<dbReference type="PRINTS" id="PR00171">
    <property type="entry name" value="SUGRTRNSPORT"/>
</dbReference>
<comment type="subcellular location">
    <subcellularLocation>
        <location evidence="1">Membrane</location>
        <topology evidence="1">Multi-pass membrane protein</topology>
    </subcellularLocation>
</comment>
<dbReference type="NCBIfam" id="TIGR00879">
    <property type="entry name" value="SP"/>
    <property type="match status" value="1"/>
</dbReference>
<feature type="transmembrane region" description="Helical" evidence="8">
    <location>
        <begin position="417"/>
        <end position="438"/>
    </location>
</feature>
<feature type="transmembrane region" description="Helical" evidence="8">
    <location>
        <begin position="164"/>
        <end position="187"/>
    </location>
</feature>
<dbReference type="EMBL" id="JAHFXS010000053">
    <property type="protein sequence ID" value="KAG9990000.1"/>
    <property type="molecule type" value="Genomic_DNA"/>
</dbReference>
<feature type="transmembrane region" description="Helical" evidence="8">
    <location>
        <begin position="384"/>
        <end position="405"/>
    </location>
</feature>
<comment type="similarity">
    <text evidence="2">Belongs to the Cyclase 1 superfamily.</text>
</comment>
<comment type="similarity">
    <text evidence="3">Belongs to the major facilitator superfamily. Sugar transporter (TC 2.A.1.1) family.</text>
</comment>
<evidence type="ECO:0000256" key="7">
    <source>
        <dbReference type="ARBA" id="ARBA00023136"/>
    </source>
</evidence>
<reference evidence="10" key="2">
    <citation type="submission" date="2021-08" db="EMBL/GenBank/DDBJ databases">
        <authorList>
            <person name="Gostincar C."/>
            <person name="Sun X."/>
            <person name="Song Z."/>
            <person name="Gunde-Cimerman N."/>
        </authorList>
    </citation>
    <scope>NUCLEOTIDE SEQUENCE</scope>
    <source>
        <strain evidence="10">EXF-9298</strain>
    </source>
</reference>
<evidence type="ECO:0000313" key="10">
    <source>
        <dbReference type="EMBL" id="KAG9990000.1"/>
    </source>
</evidence>
<evidence type="ECO:0000256" key="8">
    <source>
        <dbReference type="SAM" id="Phobius"/>
    </source>
</evidence>
<keyword evidence="11" id="KW-1185">Reference proteome</keyword>
<feature type="transmembrane region" description="Helical" evidence="8">
    <location>
        <begin position="193"/>
        <end position="212"/>
    </location>
</feature>
<evidence type="ECO:0000256" key="1">
    <source>
        <dbReference type="ARBA" id="ARBA00004141"/>
    </source>
</evidence>
<dbReference type="GO" id="GO:0004061">
    <property type="term" value="F:arylformamidase activity"/>
    <property type="evidence" value="ECO:0007669"/>
    <property type="project" value="InterPro"/>
</dbReference>
<feature type="transmembrane region" description="Helical" evidence="8">
    <location>
        <begin position="224"/>
        <end position="247"/>
    </location>
</feature>
<dbReference type="PROSITE" id="PS00216">
    <property type="entry name" value="SUGAR_TRANSPORT_1"/>
    <property type="match status" value="1"/>
</dbReference>
<dbReference type="SUPFAM" id="SSF102198">
    <property type="entry name" value="Putative cyclase"/>
    <property type="match status" value="1"/>
</dbReference>
<feature type="transmembrane region" description="Helical" evidence="8">
    <location>
        <begin position="515"/>
        <end position="533"/>
    </location>
</feature>
<dbReference type="InterPro" id="IPR020846">
    <property type="entry name" value="MFS_dom"/>
</dbReference>
<dbReference type="InterPro" id="IPR003663">
    <property type="entry name" value="Sugar/inositol_transpt"/>
</dbReference>
<dbReference type="GO" id="GO:0016020">
    <property type="term" value="C:membrane"/>
    <property type="evidence" value="ECO:0007669"/>
    <property type="project" value="UniProtKB-SubCell"/>
</dbReference>
<dbReference type="InterPro" id="IPR050814">
    <property type="entry name" value="Myo-inositol_Transporter"/>
</dbReference>
<dbReference type="PROSITE" id="PS50850">
    <property type="entry name" value="MFS"/>
    <property type="match status" value="1"/>
</dbReference>
<dbReference type="PANTHER" id="PTHR48020:SF12">
    <property type="entry name" value="PROTON MYO-INOSITOL COTRANSPORTER"/>
    <property type="match status" value="1"/>
</dbReference>
<dbReference type="PANTHER" id="PTHR48020">
    <property type="entry name" value="PROTON MYO-INOSITOL COTRANSPORTER"/>
    <property type="match status" value="1"/>
</dbReference>
<evidence type="ECO:0000256" key="4">
    <source>
        <dbReference type="ARBA" id="ARBA00022448"/>
    </source>
</evidence>
<reference evidence="10" key="1">
    <citation type="journal article" date="2021" name="J Fungi (Basel)">
        <title>Virulence traits and population genomics of the black yeast Aureobasidium melanogenum.</title>
        <authorList>
            <person name="Cernosa A."/>
            <person name="Sun X."/>
            <person name="Gostincar C."/>
            <person name="Fang C."/>
            <person name="Gunde-Cimerman N."/>
            <person name="Song Z."/>
        </authorList>
    </citation>
    <scope>NUCLEOTIDE SEQUENCE</scope>
    <source>
        <strain evidence="10">EXF-9298</strain>
    </source>
</reference>
<dbReference type="Gene3D" id="1.20.1250.20">
    <property type="entry name" value="MFS general substrate transporter like domains"/>
    <property type="match status" value="1"/>
</dbReference>
<dbReference type="Gene3D" id="3.50.30.50">
    <property type="entry name" value="Putative cyclase"/>
    <property type="match status" value="1"/>
</dbReference>
<dbReference type="InterPro" id="IPR005829">
    <property type="entry name" value="Sugar_transporter_CS"/>
</dbReference>
<feature type="non-terminal residue" evidence="10">
    <location>
        <position position="860"/>
    </location>
</feature>
<keyword evidence="7 8" id="KW-0472">Membrane</keyword>
<feature type="transmembrane region" description="Helical" evidence="8">
    <location>
        <begin position="482"/>
        <end position="503"/>
    </location>
</feature>
<evidence type="ECO:0000256" key="5">
    <source>
        <dbReference type="ARBA" id="ARBA00022692"/>
    </source>
</evidence>